<organism evidence="7 8">
    <name type="scientific">Lipingzhangella halophila</name>
    <dbReference type="NCBI Taxonomy" id="1783352"/>
    <lineage>
        <taxon>Bacteria</taxon>
        <taxon>Bacillati</taxon>
        <taxon>Actinomycetota</taxon>
        <taxon>Actinomycetes</taxon>
        <taxon>Streptosporangiales</taxon>
        <taxon>Nocardiopsidaceae</taxon>
        <taxon>Lipingzhangella</taxon>
    </lineage>
</organism>
<dbReference type="SMART" id="SM00345">
    <property type="entry name" value="HTH_GNTR"/>
    <property type="match status" value="1"/>
</dbReference>
<dbReference type="SUPFAM" id="SSF53383">
    <property type="entry name" value="PLP-dependent transferases"/>
    <property type="match status" value="1"/>
</dbReference>
<dbReference type="RefSeq" id="WP_312885103.1">
    <property type="nucleotide sequence ID" value="NZ_JACHJT010000001.1"/>
</dbReference>
<accession>A0A7W7RCV1</accession>
<dbReference type="Gene3D" id="1.10.10.10">
    <property type="entry name" value="Winged helix-like DNA-binding domain superfamily/Winged helix DNA-binding domain"/>
    <property type="match status" value="1"/>
</dbReference>
<dbReference type="CDD" id="cd00609">
    <property type="entry name" value="AAT_like"/>
    <property type="match status" value="1"/>
</dbReference>
<comment type="similarity">
    <text evidence="1">In the C-terminal section; belongs to the class-I pyridoxal-phosphate-dependent aminotransferase family.</text>
</comment>
<evidence type="ECO:0000259" key="6">
    <source>
        <dbReference type="PROSITE" id="PS50949"/>
    </source>
</evidence>
<name>A0A7W7RCV1_9ACTN</name>
<dbReference type="PANTHER" id="PTHR46577">
    <property type="entry name" value="HTH-TYPE TRANSCRIPTIONAL REGULATORY PROTEIN GABR"/>
    <property type="match status" value="1"/>
</dbReference>
<protein>
    <submittedName>
        <fullName evidence="7">DNA-binding transcriptional MocR family regulator</fullName>
    </submittedName>
</protein>
<feature type="domain" description="HTH gntR-type" evidence="6">
    <location>
        <begin position="14"/>
        <end position="82"/>
    </location>
</feature>
<dbReference type="InterPro" id="IPR004839">
    <property type="entry name" value="Aminotransferase_I/II_large"/>
</dbReference>
<keyword evidence="5" id="KW-0804">Transcription</keyword>
<dbReference type="Gene3D" id="3.40.640.10">
    <property type="entry name" value="Type I PLP-dependent aspartate aminotransferase-like (Major domain)"/>
    <property type="match status" value="1"/>
</dbReference>
<dbReference type="GO" id="GO:0003677">
    <property type="term" value="F:DNA binding"/>
    <property type="evidence" value="ECO:0007669"/>
    <property type="project" value="UniProtKB-KW"/>
</dbReference>
<keyword evidence="4 7" id="KW-0238">DNA-binding</keyword>
<dbReference type="InterPro" id="IPR000524">
    <property type="entry name" value="Tscrpt_reg_HTH_GntR"/>
</dbReference>
<dbReference type="SUPFAM" id="SSF46785">
    <property type="entry name" value="Winged helix' DNA-binding domain"/>
    <property type="match status" value="1"/>
</dbReference>
<dbReference type="PROSITE" id="PS50949">
    <property type="entry name" value="HTH_GNTR"/>
    <property type="match status" value="1"/>
</dbReference>
<keyword evidence="3" id="KW-0805">Transcription regulation</keyword>
<sequence>MLDESWWAAYITDRRSATGIAAGVERAVNAGVLTAGRALPPIRAFAGELGVNPNTVSAAYQTLRRRGVVETAGRRGTRVRPRLGSALREDIAVAVPESARDLSSGNPDPKLLPALGGPLGDAVRGAEPVLYGQPADDGELHRVATESFRVDGVPDGTVAVAGGTLDAVEKALLTRLRPGDRVAVEDPGWHALLDLLGLLGLEPHGVSVDDEGPLPDELAGALGAGARAAVVTSRAQNPFGSALGGQRAEALRGVLAAHPEVLLVEDDHGFAFTSAPFHSLAPAARDWMLVRSASKSLGPDLRIAALVGDSETVAGVRTRQRVTHGWVPHVLQRAAARLWREAGEWSRQVAASYDGRRQTLLDALTGYAVPAYGRSGLNVWVPVSEETGVVSRLQERGWAVAPGARFRLASQPGIRITTASLDPAVAPSLASDVAAALRPEPTGRGT</sequence>
<evidence type="ECO:0000256" key="5">
    <source>
        <dbReference type="ARBA" id="ARBA00023163"/>
    </source>
</evidence>
<dbReference type="InterPro" id="IPR015424">
    <property type="entry name" value="PyrdxlP-dep_Trfase"/>
</dbReference>
<evidence type="ECO:0000256" key="1">
    <source>
        <dbReference type="ARBA" id="ARBA00005384"/>
    </source>
</evidence>
<dbReference type="Proteomes" id="UP000523007">
    <property type="component" value="Unassembled WGS sequence"/>
</dbReference>
<dbReference type="Pfam" id="PF00392">
    <property type="entry name" value="GntR"/>
    <property type="match status" value="1"/>
</dbReference>
<keyword evidence="2" id="KW-0663">Pyridoxal phosphate</keyword>
<keyword evidence="8" id="KW-1185">Reference proteome</keyword>
<evidence type="ECO:0000256" key="3">
    <source>
        <dbReference type="ARBA" id="ARBA00023015"/>
    </source>
</evidence>
<evidence type="ECO:0000313" key="8">
    <source>
        <dbReference type="Proteomes" id="UP000523007"/>
    </source>
</evidence>
<dbReference type="EMBL" id="JACHJT010000001">
    <property type="protein sequence ID" value="MBB4929657.1"/>
    <property type="molecule type" value="Genomic_DNA"/>
</dbReference>
<dbReference type="GO" id="GO:0030170">
    <property type="term" value="F:pyridoxal phosphate binding"/>
    <property type="evidence" value="ECO:0007669"/>
    <property type="project" value="InterPro"/>
</dbReference>
<proteinExistence type="inferred from homology"/>
<comment type="caution">
    <text evidence="7">The sequence shown here is derived from an EMBL/GenBank/DDBJ whole genome shotgun (WGS) entry which is preliminary data.</text>
</comment>
<dbReference type="InterPro" id="IPR036390">
    <property type="entry name" value="WH_DNA-bd_sf"/>
</dbReference>
<reference evidence="7 8" key="1">
    <citation type="submission" date="2020-08" db="EMBL/GenBank/DDBJ databases">
        <title>Sequencing the genomes of 1000 actinobacteria strains.</title>
        <authorList>
            <person name="Klenk H.-P."/>
        </authorList>
    </citation>
    <scope>NUCLEOTIDE SEQUENCE [LARGE SCALE GENOMIC DNA]</scope>
    <source>
        <strain evidence="7 8">DSM 102030</strain>
    </source>
</reference>
<dbReference type="InterPro" id="IPR015421">
    <property type="entry name" value="PyrdxlP-dep_Trfase_major"/>
</dbReference>
<evidence type="ECO:0000256" key="4">
    <source>
        <dbReference type="ARBA" id="ARBA00023125"/>
    </source>
</evidence>
<dbReference type="InterPro" id="IPR036388">
    <property type="entry name" value="WH-like_DNA-bd_sf"/>
</dbReference>
<dbReference type="Pfam" id="PF00155">
    <property type="entry name" value="Aminotran_1_2"/>
    <property type="match status" value="1"/>
</dbReference>
<gene>
    <name evidence="7" type="ORF">F4561_000477</name>
</gene>
<dbReference type="AlphaFoldDB" id="A0A7W7RCV1"/>
<dbReference type="CDD" id="cd07377">
    <property type="entry name" value="WHTH_GntR"/>
    <property type="match status" value="1"/>
</dbReference>
<dbReference type="PANTHER" id="PTHR46577:SF1">
    <property type="entry name" value="HTH-TYPE TRANSCRIPTIONAL REGULATORY PROTEIN GABR"/>
    <property type="match status" value="1"/>
</dbReference>
<evidence type="ECO:0000313" key="7">
    <source>
        <dbReference type="EMBL" id="MBB4929657.1"/>
    </source>
</evidence>
<evidence type="ECO:0000256" key="2">
    <source>
        <dbReference type="ARBA" id="ARBA00022898"/>
    </source>
</evidence>
<dbReference type="InterPro" id="IPR051446">
    <property type="entry name" value="HTH_trans_reg/aminotransferase"/>
</dbReference>
<dbReference type="GO" id="GO:0003700">
    <property type="term" value="F:DNA-binding transcription factor activity"/>
    <property type="evidence" value="ECO:0007669"/>
    <property type="project" value="InterPro"/>
</dbReference>